<dbReference type="Gene3D" id="1.10.45.10">
    <property type="entry name" value="Vanillyl-alcohol Oxidase, Chain A, domain 4"/>
    <property type="match status" value="1"/>
</dbReference>
<dbReference type="PROSITE" id="PS51387">
    <property type="entry name" value="FAD_PCMH"/>
    <property type="match status" value="1"/>
</dbReference>
<dbReference type="InterPro" id="IPR016166">
    <property type="entry name" value="FAD-bd_PCMH"/>
</dbReference>
<name>A0A1Y0I251_9GAMM</name>
<organism evidence="4 5">
    <name type="scientific">Oleiphilus messinensis</name>
    <dbReference type="NCBI Taxonomy" id="141451"/>
    <lineage>
        <taxon>Bacteria</taxon>
        <taxon>Pseudomonadati</taxon>
        <taxon>Pseudomonadota</taxon>
        <taxon>Gammaproteobacteria</taxon>
        <taxon>Oceanospirillales</taxon>
        <taxon>Oleiphilaceae</taxon>
        <taxon>Oleiphilus</taxon>
    </lineage>
</organism>
<evidence type="ECO:0000259" key="3">
    <source>
        <dbReference type="PROSITE" id="PS51387"/>
    </source>
</evidence>
<keyword evidence="5" id="KW-1185">Reference proteome</keyword>
<dbReference type="KEGG" id="ome:OLMES_0438"/>
<dbReference type="Gene3D" id="3.30.70.2520">
    <property type="match status" value="1"/>
</dbReference>
<dbReference type="InterPro" id="IPR036318">
    <property type="entry name" value="FAD-bd_PCMH-like_sf"/>
</dbReference>
<evidence type="ECO:0000313" key="4">
    <source>
        <dbReference type="EMBL" id="ARU54542.1"/>
    </source>
</evidence>
<accession>A0A1Y0I251</accession>
<keyword evidence="1" id="KW-0285">Flavoprotein</keyword>
<dbReference type="Proteomes" id="UP000196027">
    <property type="component" value="Chromosome"/>
</dbReference>
<sequence>MESTAFSEQAQVQPRRLWRNWSRSQSCQPRAFWVPTDEHELSNQLTRDKRPVRVVGAGHSFSPLVPTDNIILNMACFRGLVSVDHGRQIVTVKAGTPLSQLTTWLFEHGLALHNQGDIDTQTIAGAVSTGTHGTGITLGCLSEAVVGLRLVTAQGDILNCSEIENSALFRAAKVSLGSLGIFTELRLQVVPAYRLKEHVQLVPLSDLIEQIDSLKTQHRHVEFFAFPFADIAILKTLDFSSDAITALEDKSLSENAILRMACEASRWMPKLNPRIQKLVGRFVKDEQRVGYAHQIFPSPRNVRFNEMEYQVAAVDGPSCLEQIIQIMQSRKFNVFFPIEYRYVAGDQTPLSPFYGGDKASISVHQYYKQDYHPLFAAIEPIFHRYKGRPHWGKLHSLDSTQLRARYPEWDTFMSFRNLMDPDCRLLNPYSKRLLLG</sequence>
<dbReference type="InterPro" id="IPR007173">
    <property type="entry name" value="ALO_C"/>
</dbReference>
<keyword evidence="2" id="KW-0560">Oxidoreductase</keyword>
<dbReference type="SUPFAM" id="SSF56176">
    <property type="entry name" value="FAD-binding/transporter-associated domain-like"/>
    <property type="match status" value="1"/>
</dbReference>
<dbReference type="Gene3D" id="3.30.465.10">
    <property type="match status" value="1"/>
</dbReference>
<reference evidence="4 5" key="1">
    <citation type="submission" date="2017-05" db="EMBL/GenBank/DDBJ databases">
        <title>Genomic insights into alkan degradation activity of Oleiphilus messinensis.</title>
        <authorList>
            <person name="Kozyavkin S.A."/>
            <person name="Slesarev A.I."/>
            <person name="Golyshin P.N."/>
            <person name="Korzhenkov A."/>
            <person name="Golyshina O.N."/>
            <person name="Toshchakov S.V."/>
        </authorList>
    </citation>
    <scope>NUCLEOTIDE SEQUENCE [LARGE SCALE GENOMIC DNA]</scope>
    <source>
        <strain evidence="4 5">ME102</strain>
    </source>
</reference>
<dbReference type="Pfam" id="PF04030">
    <property type="entry name" value="ALO"/>
    <property type="match status" value="1"/>
</dbReference>
<gene>
    <name evidence="4" type="ORF">OLMES_0438</name>
</gene>
<protein>
    <submittedName>
        <fullName evidence="4">FAD-linked oxidoreductase</fullName>
    </submittedName>
</protein>
<dbReference type="InterPro" id="IPR016169">
    <property type="entry name" value="FAD-bd_PCMH_sub2"/>
</dbReference>
<dbReference type="PANTHER" id="PTHR43762">
    <property type="entry name" value="L-GULONOLACTONE OXIDASE"/>
    <property type="match status" value="1"/>
</dbReference>
<evidence type="ECO:0000256" key="2">
    <source>
        <dbReference type="ARBA" id="ARBA00023002"/>
    </source>
</evidence>
<dbReference type="NCBIfam" id="TIGR01679">
    <property type="entry name" value="bact_FAD_ox"/>
    <property type="match status" value="1"/>
</dbReference>
<evidence type="ECO:0000256" key="1">
    <source>
        <dbReference type="ARBA" id="ARBA00022827"/>
    </source>
</evidence>
<dbReference type="InterPro" id="IPR016171">
    <property type="entry name" value="Vanillyl_alc_oxidase_C-sub2"/>
</dbReference>
<feature type="domain" description="FAD-binding PCMH-type" evidence="3">
    <location>
        <begin position="25"/>
        <end position="192"/>
    </location>
</feature>
<dbReference type="InterPro" id="IPR010031">
    <property type="entry name" value="FAD_lactone_oxidase-like"/>
</dbReference>
<dbReference type="GO" id="GO:0071949">
    <property type="term" value="F:FAD binding"/>
    <property type="evidence" value="ECO:0007669"/>
    <property type="project" value="InterPro"/>
</dbReference>
<dbReference type="AlphaFoldDB" id="A0A1Y0I251"/>
<dbReference type="GO" id="GO:0016020">
    <property type="term" value="C:membrane"/>
    <property type="evidence" value="ECO:0007669"/>
    <property type="project" value="InterPro"/>
</dbReference>
<dbReference type="PANTHER" id="PTHR43762:SF1">
    <property type="entry name" value="D-ARABINONO-1,4-LACTONE OXIDASE"/>
    <property type="match status" value="1"/>
</dbReference>
<dbReference type="EMBL" id="CP021425">
    <property type="protein sequence ID" value="ARU54542.1"/>
    <property type="molecule type" value="Genomic_DNA"/>
</dbReference>
<dbReference type="PIRSF" id="PIRSF000136">
    <property type="entry name" value="LGO_GLO"/>
    <property type="match status" value="1"/>
</dbReference>
<dbReference type="InterPro" id="IPR016167">
    <property type="entry name" value="FAD-bd_PCMH_sub1"/>
</dbReference>
<dbReference type="Gene3D" id="3.30.43.10">
    <property type="entry name" value="Uridine Diphospho-n-acetylenolpyruvylglucosamine Reductase, domain 2"/>
    <property type="match status" value="1"/>
</dbReference>
<dbReference type="InterPro" id="IPR006094">
    <property type="entry name" value="Oxid_FAD_bind_N"/>
</dbReference>
<keyword evidence="1" id="KW-0274">FAD</keyword>
<proteinExistence type="predicted"/>
<evidence type="ECO:0000313" key="5">
    <source>
        <dbReference type="Proteomes" id="UP000196027"/>
    </source>
</evidence>
<dbReference type="GO" id="GO:0003885">
    <property type="term" value="F:D-arabinono-1,4-lactone oxidase activity"/>
    <property type="evidence" value="ECO:0007669"/>
    <property type="project" value="InterPro"/>
</dbReference>
<dbReference type="Pfam" id="PF01565">
    <property type="entry name" value="FAD_binding_4"/>
    <property type="match status" value="1"/>
</dbReference>